<keyword evidence="1" id="KW-0812">Transmembrane</keyword>
<sequence length="532" mass="62738">MLEKILFVFYLLMSPIIILARFTKAGILKYVYWTCYYLKLVPILVSIYGFGLASSYLKWKWVQFKWLVPGFFGYTHFNRDSIELANTRIPGTDYHLGYIPEKLPAELVYQWRRDKVYHNYIRSMIRANHDYINVPMENFELPTPVSDDELAKIVSSSQISHYLTAKNGRYVFDMTPFLQEKRFASSEFEVASLSIAESFDPASMVIAFRDGTRVACGDEHWDLAKIYFLSNTMVFFILGAHLHHHLFFPEIGAAQLFNLVPTDSNFYKLMQPHTSYILMLNHQFKSNPLSLRETTGIADKFLYSCIGFYPAETFYKVGYENALNMYNKRETDEEALTQRFNIQFRIPFEGYLEGEHELNQQLKDYYGTVERFVSDIYEDFLRDGSEPHINRWVDEVCRYVNLPSKAGDPTFNIQVIATFIWYVSFVHSLEHYQFHKYKRNYCLLTRLPFAIAKDRPLNEVFTQYDIWKSKHIVLTFGKNHLNPRVSEGYFNLDYRFRDQALVRRQESFKQEVAQLLARFDTPAEAIALSIRY</sequence>
<name>A0A918K1Y9_9GAMM</name>
<dbReference type="Gene3D" id="1.20.245.10">
    <property type="entry name" value="Lipoxygenase-1, Domain 5"/>
    <property type="match status" value="1"/>
</dbReference>
<dbReference type="EMBL" id="BMXR01000002">
    <property type="protein sequence ID" value="GGX45115.1"/>
    <property type="molecule type" value="Genomic_DNA"/>
</dbReference>
<evidence type="ECO:0000256" key="1">
    <source>
        <dbReference type="SAM" id="Phobius"/>
    </source>
</evidence>
<dbReference type="SUPFAM" id="SSF48484">
    <property type="entry name" value="Lipoxigenase"/>
    <property type="match status" value="1"/>
</dbReference>
<evidence type="ECO:0008006" key="4">
    <source>
        <dbReference type="Google" id="ProtNLM"/>
    </source>
</evidence>
<dbReference type="RefSeq" id="WP_189607387.1">
    <property type="nucleotide sequence ID" value="NZ_BMXR01000002.1"/>
</dbReference>
<dbReference type="AlphaFoldDB" id="A0A918K1Y9"/>
<dbReference type="Proteomes" id="UP000626148">
    <property type="component" value="Unassembled WGS sequence"/>
</dbReference>
<keyword evidence="1" id="KW-0472">Membrane</keyword>
<feature type="transmembrane region" description="Helical" evidence="1">
    <location>
        <begin position="36"/>
        <end position="57"/>
    </location>
</feature>
<keyword evidence="1" id="KW-1133">Transmembrane helix</keyword>
<accession>A0A918K1Y9</accession>
<proteinExistence type="predicted"/>
<comment type="caution">
    <text evidence="2">The sequence shown here is derived from an EMBL/GenBank/DDBJ whole genome shotgun (WGS) entry which is preliminary data.</text>
</comment>
<organism evidence="2 3">
    <name type="scientific">Saccharospirillum salsuginis</name>
    <dbReference type="NCBI Taxonomy" id="418750"/>
    <lineage>
        <taxon>Bacteria</taxon>
        <taxon>Pseudomonadati</taxon>
        <taxon>Pseudomonadota</taxon>
        <taxon>Gammaproteobacteria</taxon>
        <taxon>Oceanospirillales</taxon>
        <taxon>Saccharospirillaceae</taxon>
        <taxon>Saccharospirillum</taxon>
    </lineage>
</organism>
<reference evidence="2" key="2">
    <citation type="submission" date="2020-09" db="EMBL/GenBank/DDBJ databases">
        <authorList>
            <person name="Sun Q."/>
            <person name="Kim S."/>
        </authorList>
    </citation>
    <scope>NUCLEOTIDE SEQUENCE</scope>
    <source>
        <strain evidence="2">KCTC 22169</strain>
    </source>
</reference>
<keyword evidence="3" id="KW-1185">Reference proteome</keyword>
<evidence type="ECO:0000313" key="2">
    <source>
        <dbReference type="EMBL" id="GGX45115.1"/>
    </source>
</evidence>
<reference evidence="2" key="1">
    <citation type="journal article" date="2014" name="Int. J. Syst. Evol. Microbiol.">
        <title>Complete genome sequence of Corynebacterium casei LMG S-19264T (=DSM 44701T), isolated from a smear-ripened cheese.</title>
        <authorList>
            <consortium name="US DOE Joint Genome Institute (JGI-PGF)"/>
            <person name="Walter F."/>
            <person name="Albersmeier A."/>
            <person name="Kalinowski J."/>
            <person name="Ruckert C."/>
        </authorList>
    </citation>
    <scope>NUCLEOTIDE SEQUENCE</scope>
    <source>
        <strain evidence="2">KCTC 22169</strain>
    </source>
</reference>
<gene>
    <name evidence="2" type="ORF">GCM10007392_09950</name>
</gene>
<dbReference type="InterPro" id="IPR036226">
    <property type="entry name" value="LipOase_C_sf"/>
</dbReference>
<protein>
    <recommendedName>
        <fullName evidence="4">Lipoxygenase domain-containing protein</fullName>
    </recommendedName>
</protein>
<evidence type="ECO:0000313" key="3">
    <source>
        <dbReference type="Proteomes" id="UP000626148"/>
    </source>
</evidence>